<keyword evidence="2" id="KW-0479">Metal-binding</keyword>
<gene>
    <name evidence="5" type="ORF">VE26_16850</name>
</gene>
<keyword evidence="3" id="KW-0460">Magnesium</keyword>
<dbReference type="PANTHER" id="PTHR13794">
    <property type="entry name" value="ENOLASE SUPERFAMILY, MANDELATE RACEMASE"/>
    <property type="match status" value="1"/>
</dbReference>
<organism evidence="5 6">
    <name type="scientific">Devosia chinhatensis</name>
    <dbReference type="NCBI Taxonomy" id="429727"/>
    <lineage>
        <taxon>Bacteria</taxon>
        <taxon>Pseudomonadati</taxon>
        <taxon>Pseudomonadota</taxon>
        <taxon>Alphaproteobacteria</taxon>
        <taxon>Hyphomicrobiales</taxon>
        <taxon>Devosiaceae</taxon>
        <taxon>Devosia</taxon>
    </lineage>
</organism>
<proteinExistence type="predicted"/>
<sequence length="146" mass="15736">CTGRPTGPTAVAHWKRRAHYDLNWIEDTTPPESIDDPADVRAHSPIPSAAGERFYEPPRFLEALAKKAVDILQPDVSHAAGMGDVGLENVDSLLGERLEEPRELVEALACCDGDGAIGAHIGEGVDAFRRRGFLDLGQVIGRQSLA</sequence>
<protein>
    <recommendedName>
        <fullName evidence="4">Enolase C-terminal domain-containing protein</fullName>
    </recommendedName>
</protein>
<evidence type="ECO:0000259" key="4">
    <source>
        <dbReference type="Pfam" id="PF13378"/>
    </source>
</evidence>
<dbReference type="PANTHER" id="PTHR13794:SF58">
    <property type="entry name" value="MITOCHONDRIAL ENOLASE SUPERFAMILY MEMBER 1"/>
    <property type="match status" value="1"/>
</dbReference>
<dbReference type="Gene3D" id="3.20.20.120">
    <property type="entry name" value="Enolase-like C-terminal domain"/>
    <property type="match status" value="1"/>
</dbReference>
<evidence type="ECO:0000313" key="5">
    <source>
        <dbReference type="EMBL" id="KKB06768.1"/>
    </source>
</evidence>
<name>A0A0F5FD99_9HYPH</name>
<dbReference type="GO" id="GO:0016836">
    <property type="term" value="F:hydro-lyase activity"/>
    <property type="evidence" value="ECO:0007669"/>
    <property type="project" value="TreeGrafter"/>
</dbReference>
<evidence type="ECO:0000256" key="2">
    <source>
        <dbReference type="ARBA" id="ARBA00022723"/>
    </source>
</evidence>
<comment type="cofactor">
    <cofactor evidence="1">
        <name>Mg(2+)</name>
        <dbReference type="ChEBI" id="CHEBI:18420"/>
    </cofactor>
</comment>
<dbReference type="SUPFAM" id="SSF51604">
    <property type="entry name" value="Enolase C-terminal domain-like"/>
    <property type="match status" value="1"/>
</dbReference>
<dbReference type="InterPro" id="IPR046945">
    <property type="entry name" value="RHMD-like"/>
</dbReference>
<reference evidence="5 6" key="1">
    <citation type="submission" date="2015-03" db="EMBL/GenBank/DDBJ databases">
        <authorList>
            <person name="Hassan Y."/>
            <person name="Lepp D."/>
            <person name="Li X.-Z."/>
            <person name="Zhou T."/>
        </authorList>
    </citation>
    <scope>NUCLEOTIDE SEQUENCE [LARGE SCALE GENOMIC DNA]</scope>
    <source>
        <strain evidence="5 6">IPL18</strain>
    </source>
</reference>
<dbReference type="AlphaFoldDB" id="A0A0F5FD99"/>
<keyword evidence="6" id="KW-1185">Reference proteome</keyword>
<evidence type="ECO:0000256" key="1">
    <source>
        <dbReference type="ARBA" id="ARBA00001946"/>
    </source>
</evidence>
<evidence type="ECO:0000256" key="3">
    <source>
        <dbReference type="ARBA" id="ARBA00022842"/>
    </source>
</evidence>
<evidence type="ECO:0000313" key="6">
    <source>
        <dbReference type="Proteomes" id="UP000033649"/>
    </source>
</evidence>
<dbReference type="GO" id="GO:0000287">
    <property type="term" value="F:magnesium ion binding"/>
    <property type="evidence" value="ECO:0007669"/>
    <property type="project" value="TreeGrafter"/>
</dbReference>
<dbReference type="InterPro" id="IPR036849">
    <property type="entry name" value="Enolase-like_C_sf"/>
</dbReference>
<feature type="domain" description="Enolase C-terminal" evidence="4">
    <location>
        <begin position="5"/>
        <end position="82"/>
    </location>
</feature>
<feature type="non-terminal residue" evidence="5">
    <location>
        <position position="1"/>
    </location>
</feature>
<accession>A0A0F5FD99</accession>
<comment type="caution">
    <text evidence="5">The sequence shown here is derived from an EMBL/GenBank/DDBJ whole genome shotgun (WGS) entry which is preliminary data.</text>
</comment>
<dbReference type="EMBL" id="JZEY01000091">
    <property type="protein sequence ID" value="KKB06768.1"/>
    <property type="molecule type" value="Genomic_DNA"/>
</dbReference>
<dbReference type="InterPro" id="IPR029065">
    <property type="entry name" value="Enolase_C-like"/>
</dbReference>
<dbReference type="Pfam" id="PF13378">
    <property type="entry name" value="MR_MLE_C"/>
    <property type="match status" value="1"/>
</dbReference>
<feature type="non-terminal residue" evidence="5">
    <location>
        <position position="146"/>
    </location>
</feature>
<dbReference type="Proteomes" id="UP000033649">
    <property type="component" value="Unassembled WGS sequence"/>
</dbReference>
<dbReference type="GO" id="GO:0016052">
    <property type="term" value="P:carbohydrate catabolic process"/>
    <property type="evidence" value="ECO:0007669"/>
    <property type="project" value="TreeGrafter"/>
</dbReference>